<dbReference type="RefSeq" id="WP_108221119.1">
    <property type="nucleotide sequence ID" value="NZ_QAOT01000009.1"/>
</dbReference>
<organism evidence="1 2">
    <name type="scientific">Cereibacter azotoformans</name>
    <dbReference type="NCBI Taxonomy" id="43057"/>
    <lineage>
        <taxon>Bacteria</taxon>
        <taxon>Pseudomonadati</taxon>
        <taxon>Pseudomonadota</taxon>
        <taxon>Alphaproteobacteria</taxon>
        <taxon>Rhodobacterales</taxon>
        <taxon>Paracoccaceae</taxon>
        <taxon>Cereibacter</taxon>
    </lineage>
</organism>
<comment type="caution">
    <text evidence="1">The sequence shown here is derived from an EMBL/GenBank/DDBJ whole genome shotgun (WGS) entry which is preliminary data.</text>
</comment>
<dbReference type="OrthoDB" id="8457063at2"/>
<evidence type="ECO:0000313" key="1">
    <source>
        <dbReference type="EMBL" id="PTR18216.1"/>
    </source>
</evidence>
<proteinExistence type="predicted"/>
<gene>
    <name evidence="1" type="ORF">C8J28_109176</name>
</gene>
<dbReference type="AlphaFoldDB" id="A0A2T5K715"/>
<dbReference type="Proteomes" id="UP000244060">
    <property type="component" value="Unassembled WGS sequence"/>
</dbReference>
<reference evidence="1 2" key="1">
    <citation type="submission" date="2018-04" db="EMBL/GenBank/DDBJ databases">
        <title>Genomic Encyclopedia of Type Strains, Phase III (KMG-III): the genomes of soil and plant-associated and newly described type strains.</title>
        <authorList>
            <person name="Whitman W."/>
        </authorList>
    </citation>
    <scope>NUCLEOTIDE SEQUENCE [LARGE SCALE GENOMIC DNA]</scope>
    <source>
        <strain evidence="1 2">KA25</strain>
    </source>
</reference>
<sequence>MSTPSVSLATLSALEAALFKGVRMVAYDGGSVTYASTSEMLALRDMLRAELGLPPAASRVRPRPRRAVVNL</sequence>
<dbReference type="EMBL" id="QAOT01000009">
    <property type="protein sequence ID" value="PTR18216.1"/>
    <property type="molecule type" value="Genomic_DNA"/>
</dbReference>
<name>A0A2T5K715_9RHOB</name>
<keyword evidence="2" id="KW-1185">Reference proteome</keyword>
<accession>A0A2T5K715</accession>
<protein>
    <submittedName>
        <fullName evidence="1">Uncharacterized protein</fullName>
    </submittedName>
</protein>
<dbReference type="NCBIfam" id="NF047331">
    <property type="entry name" value="phage_HTJ"/>
    <property type="match status" value="1"/>
</dbReference>
<evidence type="ECO:0000313" key="2">
    <source>
        <dbReference type="Proteomes" id="UP000244060"/>
    </source>
</evidence>